<reference evidence="5" key="1">
    <citation type="submission" date="2019-02" db="EMBL/GenBank/DDBJ databases">
        <title>Glaciihabitans arcticus sp. nov., a psychrotolerant bacterium isolated from polar soil.</title>
        <authorList>
            <person name="Dahal R.H."/>
        </authorList>
    </citation>
    <scope>NUCLEOTIDE SEQUENCE [LARGE SCALE GENOMIC DNA]</scope>
    <source>
        <strain evidence="5">RP-3-7</strain>
    </source>
</reference>
<dbReference type="InterPro" id="IPR048447">
    <property type="entry name" value="DUF1980_C"/>
</dbReference>
<sequence length="248" mass="26631">MWLNLQRWSGLALSTVVVVATLWLAITNQLILYIHPRYVVFTVIMAVLALGVAVLALVLPPAHDHEEPVTGWRKALSVSAMVLTVAIAAALIVVPPATLTSATAGQRELNSTSVGADAQTVDGASSQSAAAFVKFTVVDWASLLRQTSDTAFYGGKGADVVGFITADEDDPQNVFWVSRFIVTCCAVDAQPIGVPVYAPDWESSYELDGWVRVAGEFESNPSRDSSHPIALVPSKISKIEMPDEPYLF</sequence>
<keyword evidence="1" id="KW-1133">Transmembrane helix</keyword>
<evidence type="ECO:0000259" key="2">
    <source>
        <dbReference type="Pfam" id="PF09323"/>
    </source>
</evidence>
<dbReference type="Pfam" id="PF21537">
    <property type="entry name" value="DUF1980_C"/>
    <property type="match status" value="1"/>
</dbReference>
<evidence type="ECO:0000313" key="5">
    <source>
        <dbReference type="Proteomes" id="UP000294194"/>
    </source>
</evidence>
<dbReference type="Proteomes" id="UP000294194">
    <property type="component" value="Unassembled WGS sequence"/>
</dbReference>
<feature type="transmembrane region" description="Helical" evidence="1">
    <location>
        <begin position="78"/>
        <end position="99"/>
    </location>
</feature>
<dbReference type="RefSeq" id="WP_130981156.1">
    <property type="nucleotide sequence ID" value="NZ_SISG01000001.1"/>
</dbReference>
<feature type="domain" description="DUF1980" evidence="2">
    <location>
        <begin position="20"/>
        <end position="108"/>
    </location>
</feature>
<dbReference type="InterPro" id="IPR015402">
    <property type="entry name" value="DUF1980"/>
</dbReference>
<protein>
    <submittedName>
        <fullName evidence="4">TIGR03943 family protein</fullName>
    </submittedName>
</protein>
<dbReference type="Pfam" id="PF09323">
    <property type="entry name" value="DUF1980"/>
    <property type="match status" value="1"/>
</dbReference>
<name>A0A4Q9GR41_9MICO</name>
<evidence type="ECO:0000256" key="1">
    <source>
        <dbReference type="SAM" id="Phobius"/>
    </source>
</evidence>
<gene>
    <name evidence="4" type="ORF">EYE40_06320</name>
</gene>
<dbReference type="InterPro" id="IPR048493">
    <property type="entry name" value="DUF1980_N"/>
</dbReference>
<dbReference type="InterPro" id="IPR052955">
    <property type="entry name" value="UPF0703_membrane_permease"/>
</dbReference>
<dbReference type="PANTHER" id="PTHR40047:SF1">
    <property type="entry name" value="UPF0703 PROTEIN YCGQ"/>
    <property type="match status" value="1"/>
</dbReference>
<dbReference type="PANTHER" id="PTHR40047">
    <property type="entry name" value="UPF0703 PROTEIN YCGQ"/>
    <property type="match status" value="1"/>
</dbReference>
<evidence type="ECO:0000313" key="4">
    <source>
        <dbReference type="EMBL" id="TBN57045.1"/>
    </source>
</evidence>
<feature type="transmembrane region" description="Helical" evidence="1">
    <location>
        <begin position="38"/>
        <end position="58"/>
    </location>
</feature>
<accession>A0A4Q9GR41</accession>
<organism evidence="4 5">
    <name type="scientific">Glaciihabitans arcticus</name>
    <dbReference type="NCBI Taxonomy" id="2668039"/>
    <lineage>
        <taxon>Bacteria</taxon>
        <taxon>Bacillati</taxon>
        <taxon>Actinomycetota</taxon>
        <taxon>Actinomycetes</taxon>
        <taxon>Micrococcales</taxon>
        <taxon>Microbacteriaceae</taxon>
        <taxon>Glaciihabitans</taxon>
    </lineage>
</organism>
<dbReference type="AlphaFoldDB" id="A0A4Q9GR41"/>
<keyword evidence="1" id="KW-0812">Transmembrane</keyword>
<dbReference type="NCBIfam" id="TIGR03943">
    <property type="entry name" value="TIGR03943 family putative permease subunit"/>
    <property type="match status" value="1"/>
</dbReference>
<comment type="caution">
    <text evidence="4">The sequence shown here is derived from an EMBL/GenBank/DDBJ whole genome shotgun (WGS) entry which is preliminary data.</text>
</comment>
<keyword evidence="5" id="KW-1185">Reference proteome</keyword>
<keyword evidence="1" id="KW-0472">Membrane</keyword>
<proteinExistence type="predicted"/>
<dbReference type="EMBL" id="SISG01000001">
    <property type="protein sequence ID" value="TBN57045.1"/>
    <property type="molecule type" value="Genomic_DNA"/>
</dbReference>
<evidence type="ECO:0000259" key="3">
    <source>
        <dbReference type="Pfam" id="PF21537"/>
    </source>
</evidence>
<feature type="transmembrane region" description="Helical" evidence="1">
    <location>
        <begin position="6"/>
        <end position="26"/>
    </location>
</feature>
<feature type="domain" description="DUF1980" evidence="3">
    <location>
        <begin position="149"/>
        <end position="248"/>
    </location>
</feature>